<dbReference type="GO" id="GO:0005739">
    <property type="term" value="C:mitochondrion"/>
    <property type="evidence" value="ECO:0007669"/>
    <property type="project" value="TreeGrafter"/>
</dbReference>
<protein>
    <recommendedName>
        <fullName evidence="2">enoyl-CoA hydratase</fullName>
        <ecNumber evidence="2">4.2.1.17</ecNumber>
    </recommendedName>
</protein>
<dbReference type="EMBL" id="CATQJL010000223">
    <property type="protein sequence ID" value="CAJ0600410.1"/>
    <property type="molecule type" value="Genomic_DNA"/>
</dbReference>
<evidence type="ECO:0000256" key="1">
    <source>
        <dbReference type="ARBA" id="ARBA00005254"/>
    </source>
</evidence>
<dbReference type="GO" id="GO:0006635">
    <property type="term" value="P:fatty acid beta-oxidation"/>
    <property type="evidence" value="ECO:0007669"/>
    <property type="project" value="TreeGrafter"/>
</dbReference>
<dbReference type="PANTHER" id="PTHR11941">
    <property type="entry name" value="ENOYL-COA HYDRATASE-RELATED"/>
    <property type="match status" value="1"/>
</dbReference>
<gene>
    <name evidence="4" type="ORF">CYNAS_LOCUS12393</name>
</gene>
<evidence type="ECO:0000313" key="4">
    <source>
        <dbReference type="EMBL" id="CAJ0600410.1"/>
    </source>
</evidence>
<dbReference type="Gene3D" id="1.10.12.10">
    <property type="entry name" value="Lyase 2-enoyl-coa Hydratase, Chain A, domain 2"/>
    <property type="match status" value="1"/>
</dbReference>
<dbReference type="CDD" id="cd06558">
    <property type="entry name" value="crotonase-like"/>
    <property type="match status" value="1"/>
</dbReference>
<dbReference type="FunFam" id="1.10.12.10:FF:000001">
    <property type="entry name" value="Probable enoyl-CoA hydratase, mitochondrial"/>
    <property type="match status" value="1"/>
</dbReference>
<sequence>MMCDIIYAGDKAQFGQLEINIGTIPGLWNSKVGTSTWKVYGYGCLTSNRVSAQEAKECGLVSKVLPAEQVVNEAVKIGEKTFEQSPLIAQMVKEAVSNAYETTLKEGLRYERRLCHTIFATNDRKEGMNAFAEKRAPKYTSA</sequence>
<keyword evidence="3" id="KW-0456">Lyase</keyword>
<dbReference type="Gene3D" id="3.90.226.10">
    <property type="entry name" value="2-enoyl-CoA Hydratase, Chain A, domain 1"/>
    <property type="match status" value="1"/>
</dbReference>
<dbReference type="AlphaFoldDB" id="A0AA36M7G2"/>
<evidence type="ECO:0000313" key="5">
    <source>
        <dbReference type="Proteomes" id="UP001176961"/>
    </source>
</evidence>
<evidence type="ECO:0000256" key="2">
    <source>
        <dbReference type="ARBA" id="ARBA00012076"/>
    </source>
</evidence>
<accession>A0AA36M7G2</accession>
<organism evidence="4 5">
    <name type="scientific">Cylicocyclus nassatus</name>
    <name type="common">Nematode worm</name>
    <dbReference type="NCBI Taxonomy" id="53992"/>
    <lineage>
        <taxon>Eukaryota</taxon>
        <taxon>Metazoa</taxon>
        <taxon>Ecdysozoa</taxon>
        <taxon>Nematoda</taxon>
        <taxon>Chromadorea</taxon>
        <taxon>Rhabditida</taxon>
        <taxon>Rhabditina</taxon>
        <taxon>Rhabditomorpha</taxon>
        <taxon>Strongyloidea</taxon>
        <taxon>Strongylidae</taxon>
        <taxon>Cylicocyclus</taxon>
    </lineage>
</organism>
<dbReference type="InterPro" id="IPR001753">
    <property type="entry name" value="Enoyl-CoA_hydra/iso"/>
</dbReference>
<dbReference type="EC" id="4.2.1.17" evidence="2"/>
<dbReference type="Pfam" id="PF00378">
    <property type="entry name" value="ECH_1"/>
    <property type="match status" value="1"/>
</dbReference>
<dbReference type="PANTHER" id="PTHR11941:SF54">
    <property type="entry name" value="ENOYL-COA HYDRATASE, MITOCHONDRIAL"/>
    <property type="match status" value="1"/>
</dbReference>
<evidence type="ECO:0000256" key="3">
    <source>
        <dbReference type="ARBA" id="ARBA00023239"/>
    </source>
</evidence>
<comment type="similarity">
    <text evidence="1">Belongs to the enoyl-CoA hydratase/isomerase family.</text>
</comment>
<proteinExistence type="inferred from homology"/>
<dbReference type="Proteomes" id="UP001176961">
    <property type="component" value="Unassembled WGS sequence"/>
</dbReference>
<dbReference type="InterPro" id="IPR029045">
    <property type="entry name" value="ClpP/crotonase-like_dom_sf"/>
</dbReference>
<reference evidence="4" key="1">
    <citation type="submission" date="2023-07" db="EMBL/GenBank/DDBJ databases">
        <authorList>
            <consortium name="CYATHOMIX"/>
        </authorList>
    </citation>
    <scope>NUCLEOTIDE SEQUENCE</scope>
    <source>
        <strain evidence="4">N/A</strain>
    </source>
</reference>
<keyword evidence="5" id="KW-1185">Reference proteome</keyword>
<dbReference type="GO" id="GO:0004300">
    <property type="term" value="F:enoyl-CoA hydratase activity"/>
    <property type="evidence" value="ECO:0007669"/>
    <property type="project" value="UniProtKB-EC"/>
</dbReference>
<dbReference type="SUPFAM" id="SSF52096">
    <property type="entry name" value="ClpP/crotonase"/>
    <property type="match status" value="1"/>
</dbReference>
<name>A0AA36M7G2_CYLNA</name>
<dbReference type="InterPro" id="IPR014748">
    <property type="entry name" value="Enoyl-CoA_hydra_C"/>
</dbReference>
<comment type="caution">
    <text evidence="4">The sequence shown here is derived from an EMBL/GenBank/DDBJ whole genome shotgun (WGS) entry which is preliminary data.</text>
</comment>